<proteinExistence type="predicted"/>
<accession>A0A0A9DWM1</accession>
<dbReference type="AlphaFoldDB" id="A0A0A9DWM1"/>
<reference evidence="1" key="2">
    <citation type="journal article" date="2015" name="Data Brief">
        <title>Shoot transcriptome of the giant reed, Arundo donax.</title>
        <authorList>
            <person name="Barrero R.A."/>
            <person name="Guerrero F.D."/>
            <person name="Moolhuijzen P."/>
            <person name="Goolsby J.A."/>
            <person name="Tidwell J."/>
            <person name="Bellgard S.E."/>
            <person name="Bellgard M.I."/>
        </authorList>
    </citation>
    <scope>NUCLEOTIDE SEQUENCE</scope>
    <source>
        <tissue evidence="1">Shoot tissue taken approximately 20 cm above the soil surface</tissue>
    </source>
</reference>
<dbReference type="EMBL" id="GBRH01204916">
    <property type="protein sequence ID" value="JAD92979.1"/>
    <property type="molecule type" value="Transcribed_RNA"/>
</dbReference>
<sequence length="46" mass="5752">MRHFTRPISLCSLVDNVKESWFRNEETNINYFCRWIIFLDIVSFFY</sequence>
<protein>
    <submittedName>
        <fullName evidence="1">Uncharacterized protein</fullName>
    </submittedName>
</protein>
<evidence type="ECO:0000313" key="1">
    <source>
        <dbReference type="EMBL" id="JAD92979.1"/>
    </source>
</evidence>
<name>A0A0A9DWM1_ARUDO</name>
<organism evidence="1">
    <name type="scientific">Arundo donax</name>
    <name type="common">Giant reed</name>
    <name type="synonym">Donax arundinaceus</name>
    <dbReference type="NCBI Taxonomy" id="35708"/>
    <lineage>
        <taxon>Eukaryota</taxon>
        <taxon>Viridiplantae</taxon>
        <taxon>Streptophyta</taxon>
        <taxon>Embryophyta</taxon>
        <taxon>Tracheophyta</taxon>
        <taxon>Spermatophyta</taxon>
        <taxon>Magnoliopsida</taxon>
        <taxon>Liliopsida</taxon>
        <taxon>Poales</taxon>
        <taxon>Poaceae</taxon>
        <taxon>PACMAD clade</taxon>
        <taxon>Arundinoideae</taxon>
        <taxon>Arundineae</taxon>
        <taxon>Arundo</taxon>
    </lineage>
</organism>
<reference evidence="1" key="1">
    <citation type="submission" date="2014-09" db="EMBL/GenBank/DDBJ databases">
        <authorList>
            <person name="Magalhaes I.L.F."/>
            <person name="Oliveira U."/>
            <person name="Santos F.R."/>
            <person name="Vidigal T.H.D.A."/>
            <person name="Brescovit A.D."/>
            <person name="Santos A.J."/>
        </authorList>
    </citation>
    <scope>NUCLEOTIDE SEQUENCE</scope>
    <source>
        <tissue evidence="1">Shoot tissue taken approximately 20 cm above the soil surface</tissue>
    </source>
</reference>